<keyword evidence="3" id="KW-0934">Plastid</keyword>
<reference evidence="3" key="1">
    <citation type="journal article" date="2016" name="Genome Biol. Evol.">
        <title>Evolutionary Dynamics of Chloroplast Genomes in Low Light: A Case Study of the Endolithic Green Alga Ostreobium quekettii.</title>
        <authorList>
            <person name="R Marcelino V."/>
            <person name="Cremen M.C."/>
            <person name="Jackson C.J."/>
            <person name="Larkum A.A."/>
            <person name="Verbruggen H."/>
        </authorList>
    </citation>
    <scope>NUCLEOTIDE SEQUENCE</scope>
</reference>
<organism evidence="3">
    <name type="scientific">Derbesia sp. WEST4838</name>
    <dbReference type="NCBI Taxonomy" id="1847751"/>
    <lineage>
        <taxon>Eukaryota</taxon>
        <taxon>Viridiplantae</taxon>
        <taxon>Chlorophyta</taxon>
        <taxon>core chlorophytes</taxon>
        <taxon>Ulvophyceae</taxon>
        <taxon>TCBD clade</taxon>
        <taxon>Bryopsidales</taxon>
        <taxon>Bryopsidineae</taxon>
        <taxon>Derbesiaceae</taxon>
        <taxon>Derbesia</taxon>
    </lineage>
</organism>
<dbReference type="Pfam" id="PF08388">
    <property type="entry name" value="GIIM"/>
    <property type="match status" value="1"/>
</dbReference>
<keyword evidence="3" id="KW-0150">Chloroplast</keyword>
<dbReference type="InterPro" id="IPR043502">
    <property type="entry name" value="DNA/RNA_pol_sf"/>
</dbReference>
<feature type="domain" description="Group II intron maturase-specific" evidence="1">
    <location>
        <begin position="344"/>
        <end position="421"/>
    </location>
</feature>
<protein>
    <submittedName>
        <fullName evidence="3">Uncharacterized protein</fullName>
    </submittedName>
</protein>
<gene>
    <name evidence="3" type="primary">orf476</name>
</gene>
<dbReference type="EMBL" id="KX808497">
    <property type="protein sequence ID" value="AOP19182.1"/>
    <property type="molecule type" value="Genomic_DNA"/>
</dbReference>
<dbReference type="PANTHER" id="PTHR34047">
    <property type="entry name" value="NUCLEAR INTRON MATURASE 1, MITOCHONDRIAL-RELATED"/>
    <property type="match status" value="1"/>
</dbReference>
<dbReference type="InterPro" id="IPR025960">
    <property type="entry name" value="RVT_N"/>
</dbReference>
<feature type="domain" description="Reverse transcriptase N-terminal" evidence="2">
    <location>
        <begin position="10"/>
        <end position="65"/>
    </location>
</feature>
<dbReference type="SUPFAM" id="SSF56672">
    <property type="entry name" value="DNA/RNA polymerases"/>
    <property type="match status" value="1"/>
</dbReference>
<dbReference type="Pfam" id="PF13655">
    <property type="entry name" value="RVT_N"/>
    <property type="match status" value="1"/>
</dbReference>
<geneLocation type="chloroplast" evidence="3"/>
<reference evidence="3" key="2">
    <citation type="submission" date="2016-08" db="EMBL/GenBank/DDBJ databases">
        <authorList>
            <person name="Seilhamer J.J."/>
        </authorList>
    </citation>
    <scope>NUCLEOTIDE SEQUENCE</scope>
</reference>
<evidence type="ECO:0000313" key="3">
    <source>
        <dbReference type="EMBL" id="AOP19182.1"/>
    </source>
</evidence>
<evidence type="ECO:0000259" key="1">
    <source>
        <dbReference type="Pfam" id="PF08388"/>
    </source>
</evidence>
<sequence>MSTNEYYVAWDKIDWIKVQQRVRRIQNRIFKAKLVQDKYKLYGLQKRLIHSLDAKALALKRVIAQSYKVKIISDDQKLALIHQLKIDSKISPIARLDYIKCSQYEEKRLNLVSLIDQSKQELIKLVLEAEWSISNNSYISEFIFDRKIREVLADLSSLIGNRKAKFVWVGDPHPWLSEMNYTRFLEILDIFPRLKNQIKNWLVAGLLYKYTNLNKEFFFPKVYSSFRSGLAPLIIKIFLKSLESHLNLVVFRNTEKIGNAIRHPIQLITVEDNFLIIHENKQILNWCIQYTKNWLLQFGVKLNLDKVKIQDTTQGFEFLEFQVVQIKKYNKFLVRIRPSKLNQEKMLTQIRNIIQTNKSSSSYILIQKLRPIILGWGNYFKFCDCKIIYNRLSHQIFLKLRAWVFRRDTRSSRTKIKQKYFPENRIWRFNNKSHQDNWVLYGKTKNKSGNIRENFLPHLRWIQSEKSTYSPKNKLK</sequence>
<dbReference type="PANTHER" id="PTHR34047:SF10">
    <property type="entry name" value="GROUP II INTRON-ASSOCIATED OPEN READING FRAME"/>
    <property type="match status" value="1"/>
</dbReference>
<accession>A0A1C9JBG1</accession>
<evidence type="ECO:0000259" key="2">
    <source>
        <dbReference type="Pfam" id="PF13655"/>
    </source>
</evidence>
<dbReference type="RefSeq" id="YP_009306278.1">
    <property type="nucleotide sequence ID" value="NC_031367.1"/>
</dbReference>
<dbReference type="GeneID" id="29288599"/>
<dbReference type="InterPro" id="IPR013597">
    <property type="entry name" value="Mat_intron_G2"/>
</dbReference>
<dbReference type="InterPro" id="IPR051083">
    <property type="entry name" value="GrpII_Intron_Splice-Mob/Def"/>
</dbReference>
<proteinExistence type="predicted"/>
<name>A0A1C9JBG1_9CHLO</name>
<dbReference type="AlphaFoldDB" id="A0A1C9JBG1"/>